<protein>
    <recommendedName>
        <fullName evidence="5">Helicase ATP-binding domain-containing protein</fullName>
    </recommendedName>
</protein>
<dbReference type="CDD" id="cd00268">
    <property type="entry name" value="DEADc"/>
    <property type="match status" value="1"/>
</dbReference>
<dbReference type="EMBL" id="JAVFKY010000002">
    <property type="protein sequence ID" value="KAK5580818.1"/>
    <property type="molecule type" value="Genomic_DNA"/>
</dbReference>
<dbReference type="AlphaFoldDB" id="A0AAN7UFV0"/>
<evidence type="ECO:0000256" key="1">
    <source>
        <dbReference type="ARBA" id="ARBA00022741"/>
    </source>
</evidence>
<evidence type="ECO:0000259" key="5">
    <source>
        <dbReference type="PROSITE" id="PS51192"/>
    </source>
</evidence>
<dbReference type="SMART" id="SM00487">
    <property type="entry name" value="DEXDc"/>
    <property type="match status" value="1"/>
</dbReference>
<dbReference type="SUPFAM" id="SSF52540">
    <property type="entry name" value="P-loop containing nucleoside triphosphate hydrolases"/>
    <property type="match status" value="1"/>
</dbReference>
<evidence type="ECO:0000256" key="3">
    <source>
        <dbReference type="ARBA" id="ARBA00022806"/>
    </source>
</evidence>
<dbReference type="GO" id="GO:0005524">
    <property type="term" value="F:ATP binding"/>
    <property type="evidence" value="ECO:0007669"/>
    <property type="project" value="UniProtKB-KW"/>
</dbReference>
<dbReference type="GO" id="GO:0016787">
    <property type="term" value="F:hydrolase activity"/>
    <property type="evidence" value="ECO:0007669"/>
    <property type="project" value="UniProtKB-KW"/>
</dbReference>
<dbReference type="InterPro" id="IPR044742">
    <property type="entry name" value="DEAD/DEAH_RhlB"/>
</dbReference>
<dbReference type="Proteomes" id="UP001344447">
    <property type="component" value="Unassembled WGS sequence"/>
</dbReference>
<evidence type="ECO:0000256" key="2">
    <source>
        <dbReference type="ARBA" id="ARBA00022801"/>
    </source>
</evidence>
<organism evidence="6 7">
    <name type="scientific">Dictyostelium firmibasis</name>
    <dbReference type="NCBI Taxonomy" id="79012"/>
    <lineage>
        <taxon>Eukaryota</taxon>
        <taxon>Amoebozoa</taxon>
        <taxon>Evosea</taxon>
        <taxon>Eumycetozoa</taxon>
        <taxon>Dictyostelia</taxon>
        <taxon>Dictyosteliales</taxon>
        <taxon>Dictyosteliaceae</taxon>
        <taxon>Dictyostelium</taxon>
    </lineage>
</organism>
<dbReference type="Pfam" id="PF00270">
    <property type="entry name" value="DEAD"/>
    <property type="match status" value="1"/>
</dbReference>
<keyword evidence="2" id="KW-0378">Hydrolase</keyword>
<evidence type="ECO:0000313" key="7">
    <source>
        <dbReference type="Proteomes" id="UP001344447"/>
    </source>
</evidence>
<evidence type="ECO:0000313" key="6">
    <source>
        <dbReference type="EMBL" id="KAK5580818.1"/>
    </source>
</evidence>
<dbReference type="GO" id="GO:0004386">
    <property type="term" value="F:helicase activity"/>
    <property type="evidence" value="ECO:0007669"/>
    <property type="project" value="UniProtKB-KW"/>
</dbReference>
<reference evidence="6 7" key="1">
    <citation type="submission" date="2023-11" db="EMBL/GenBank/DDBJ databases">
        <title>Dfirmibasis_genome.</title>
        <authorList>
            <person name="Edelbroek B."/>
            <person name="Kjellin J."/>
            <person name="Jerlstrom-Hultqvist J."/>
            <person name="Soderbom F."/>
        </authorList>
    </citation>
    <scope>NUCLEOTIDE SEQUENCE [LARGE SCALE GENOMIC DNA]</scope>
    <source>
        <strain evidence="6 7">TNS-C-14</strain>
    </source>
</reference>
<evidence type="ECO:0000256" key="4">
    <source>
        <dbReference type="ARBA" id="ARBA00022840"/>
    </source>
</evidence>
<feature type="domain" description="Helicase ATP-binding" evidence="5">
    <location>
        <begin position="39"/>
        <end position="233"/>
    </location>
</feature>
<keyword evidence="1" id="KW-0547">Nucleotide-binding</keyword>
<gene>
    <name evidence="6" type="ORF">RB653_000842</name>
</gene>
<keyword evidence="7" id="KW-1185">Reference proteome</keyword>
<accession>A0AAN7UFV0</accession>
<dbReference type="GO" id="GO:0003676">
    <property type="term" value="F:nucleic acid binding"/>
    <property type="evidence" value="ECO:0007669"/>
    <property type="project" value="InterPro"/>
</dbReference>
<dbReference type="PANTHER" id="PTHR47960">
    <property type="entry name" value="DEAD-BOX ATP-DEPENDENT RNA HELICASE 50"/>
    <property type="match status" value="1"/>
</dbReference>
<keyword evidence="3" id="KW-0347">Helicase</keyword>
<proteinExistence type="predicted"/>
<comment type="caution">
    <text evidence="6">The sequence shown here is derived from an EMBL/GenBank/DDBJ whole genome shotgun (WGS) entry which is preliminary data.</text>
</comment>
<dbReference type="InterPro" id="IPR027417">
    <property type="entry name" value="P-loop_NTPase"/>
</dbReference>
<sequence length="233" mass="26197">MSEEGDIKFKSLGLKEQLIINIKKYGITNLTTFQMDVIKAIKDKNDNVIIDRIEGTGRSLGIIIGSLEKLDDNPQQEEQQESSFPQILMLLPTRELSQATRVIYSSLLIGDADNNNSNDNNEKPMKVMTCFGGVNVSNDIENLKKGEVQILLGTPGRILDLIARKRLNADKIKMLILDEVDETLARGFIDHLGDIINFLNNINLQIIASVSRMDDITLNFIEKFIKNPNIIKL</sequence>
<dbReference type="Gene3D" id="3.40.50.300">
    <property type="entry name" value="P-loop containing nucleotide triphosphate hydrolases"/>
    <property type="match status" value="1"/>
</dbReference>
<keyword evidence="4" id="KW-0067">ATP-binding</keyword>
<dbReference type="InterPro" id="IPR011545">
    <property type="entry name" value="DEAD/DEAH_box_helicase_dom"/>
</dbReference>
<dbReference type="PROSITE" id="PS51192">
    <property type="entry name" value="HELICASE_ATP_BIND_1"/>
    <property type="match status" value="1"/>
</dbReference>
<dbReference type="InterPro" id="IPR014001">
    <property type="entry name" value="Helicase_ATP-bd"/>
</dbReference>
<name>A0AAN7UFV0_9MYCE</name>